<evidence type="ECO:0000313" key="2">
    <source>
        <dbReference type="EMBL" id="KIO19580.1"/>
    </source>
</evidence>
<dbReference type="Proteomes" id="UP000054248">
    <property type="component" value="Unassembled WGS sequence"/>
</dbReference>
<dbReference type="EMBL" id="KN823214">
    <property type="protein sequence ID" value="KIO19580.1"/>
    <property type="molecule type" value="Genomic_DNA"/>
</dbReference>
<protein>
    <submittedName>
        <fullName evidence="2">Uncharacterized protein</fullName>
    </submittedName>
</protein>
<dbReference type="HOGENOM" id="CLU_061438_1_0_1"/>
<accession>A0A0C3PWY6</accession>
<dbReference type="OrthoDB" id="3223231at2759"/>
<proteinExistence type="predicted"/>
<name>A0A0C3PWY6_9AGAM</name>
<dbReference type="AlphaFoldDB" id="A0A0C3PWY6"/>
<organism evidence="2 3">
    <name type="scientific">Tulasnella calospora MUT 4182</name>
    <dbReference type="NCBI Taxonomy" id="1051891"/>
    <lineage>
        <taxon>Eukaryota</taxon>
        <taxon>Fungi</taxon>
        <taxon>Dikarya</taxon>
        <taxon>Basidiomycota</taxon>
        <taxon>Agaricomycotina</taxon>
        <taxon>Agaricomycetes</taxon>
        <taxon>Cantharellales</taxon>
        <taxon>Tulasnellaceae</taxon>
        <taxon>Tulasnella</taxon>
    </lineage>
</organism>
<feature type="region of interest" description="Disordered" evidence="1">
    <location>
        <begin position="79"/>
        <end position="104"/>
    </location>
</feature>
<sequence length="268" mass="30092">MSSAPHVERFKGTDWEECHDFIAAIRARALWEGKQRDSAWKADFAAPLFWGKALSWHSRLPEDVREDWSKLEIALLDRWPPQEDDDDPQIKPTPAAAPSLNRNGNPPLQGILTVVPDGSNTKYYLRLGSDYCEFTTDADQAIRVRCNSLSSTTLLERIGNSSVSWLAFHWQESMPDIGAGSTDFARISCVNLDTMKSSWNRNGPFRLITCSVSGNGEVIPVWKKDNTSEITLVPFANTSYIYLAADPEAYSGEYPSENRAKLFIEPTN</sequence>
<evidence type="ECO:0000256" key="1">
    <source>
        <dbReference type="SAM" id="MobiDB-lite"/>
    </source>
</evidence>
<keyword evidence="3" id="KW-1185">Reference proteome</keyword>
<reference evidence="3" key="2">
    <citation type="submission" date="2015-01" db="EMBL/GenBank/DDBJ databases">
        <title>Evolutionary Origins and Diversification of the Mycorrhizal Mutualists.</title>
        <authorList>
            <consortium name="DOE Joint Genome Institute"/>
            <consortium name="Mycorrhizal Genomics Consortium"/>
            <person name="Kohler A."/>
            <person name="Kuo A."/>
            <person name="Nagy L.G."/>
            <person name="Floudas D."/>
            <person name="Copeland A."/>
            <person name="Barry K.W."/>
            <person name="Cichocki N."/>
            <person name="Veneault-Fourrey C."/>
            <person name="LaButti K."/>
            <person name="Lindquist E.A."/>
            <person name="Lipzen A."/>
            <person name="Lundell T."/>
            <person name="Morin E."/>
            <person name="Murat C."/>
            <person name="Riley R."/>
            <person name="Ohm R."/>
            <person name="Sun H."/>
            <person name="Tunlid A."/>
            <person name="Henrissat B."/>
            <person name="Grigoriev I.V."/>
            <person name="Hibbett D.S."/>
            <person name="Martin F."/>
        </authorList>
    </citation>
    <scope>NUCLEOTIDE SEQUENCE [LARGE SCALE GENOMIC DNA]</scope>
    <source>
        <strain evidence="3">MUT 4182</strain>
    </source>
</reference>
<evidence type="ECO:0000313" key="3">
    <source>
        <dbReference type="Proteomes" id="UP000054248"/>
    </source>
</evidence>
<gene>
    <name evidence="2" type="ORF">M407DRAFT_30772</name>
</gene>
<reference evidence="2 3" key="1">
    <citation type="submission" date="2014-04" db="EMBL/GenBank/DDBJ databases">
        <authorList>
            <consortium name="DOE Joint Genome Institute"/>
            <person name="Kuo A."/>
            <person name="Girlanda M."/>
            <person name="Perotto S."/>
            <person name="Kohler A."/>
            <person name="Nagy L.G."/>
            <person name="Floudas D."/>
            <person name="Copeland A."/>
            <person name="Barry K.W."/>
            <person name="Cichocki N."/>
            <person name="Veneault-Fourrey C."/>
            <person name="LaButti K."/>
            <person name="Lindquist E.A."/>
            <person name="Lipzen A."/>
            <person name="Lundell T."/>
            <person name="Morin E."/>
            <person name="Murat C."/>
            <person name="Sun H."/>
            <person name="Tunlid A."/>
            <person name="Henrissat B."/>
            <person name="Grigoriev I.V."/>
            <person name="Hibbett D.S."/>
            <person name="Martin F."/>
            <person name="Nordberg H.P."/>
            <person name="Cantor M.N."/>
            <person name="Hua S.X."/>
        </authorList>
    </citation>
    <scope>NUCLEOTIDE SEQUENCE [LARGE SCALE GENOMIC DNA]</scope>
    <source>
        <strain evidence="2 3">MUT 4182</strain>
    </source>
</reference>